<evidence type="ECO:0000256" key="6">
    <source>
        <dbReference type="ARBA" id="ARBA00023136"/>
    </source>
</evidence>
<organism evidence="11 12">
    <name type="scientific">Geoalkalibacter ferrihydriticus DSM 17813</name>
    <dbReference type="NCBI Taxonomy" id="1121915"/>
    <lineage>
        <taxon>Bacteria</taxon>
        <taxon>Pseudomonadati</taxon>
        <taxon>Thermodesulfobacteriota</taxon>
        <taxon>Desulfuromonadia</taxon>
        <taxon>Desulfuromonadales</taxon>
        <taxon>Geoalkalibacteraceae</taxon>
        <taxon>Geoalkalibacter</taxon>
    </lineage>
</organism>
<reference evidence="11 12" key="1">
    <citation type="submission" date="2014-12" db="EMBL/GenBank/DDBJ databases">
        <title>Genomes of Geoalkalibacter ferrihydriticus and Geoalkalibacter subterraneus, two haloalkaliphilic metal-reducing members of the Geobacteraceae.</title>
        <authorList>
            <person name="Badalamenti J.P."/>
            <person name="Torres C.I."/>
            <person name="Krajmalnik-Brown R."/>
            <person name="Bond D.R."/>
        </authorList>
    </citation>
    <scope>NUCLEOTIDE SEQUENCE [LARGE SCALE GENOMIC DNA]</scope>
    <source>
        <strain evidence="11 12">DSM 17813</strain>
    </source>
</reference>
<feature type="transmembrane region" description="Helical" evidence="8">
    <location>
        <begin position="79"/>
        <end position="102"/>
    </location>
</feature>
<evidence type="ECO:0000256" key="1">
    <source>
        <dbReference type="ARBA" id="ARBA00004651"/>
    </source>
</evidence>
<accession>A0A0C2HFJ8</accession>
<dbReference type="InterPro" id="IPR050586">
    <property type="entry name" value="CPA3_Na-H_Antiporter_D"/>
</dbReference>
<comment type="similarity">
    <text evidence="2">Belongs to the CPA3 antiporters (TC 2.A.63) subunit D family.</text>
</comment>
<evidence type="ECO:0000259" key="9">
    <source>
        <dbReference type="Pfam" id="PF00361"/>
    </source>
</evidence>
<dbReference type="InterPro" id="IPR003918">
    <property type="entry name" value="NADH_UbQ_OxRdtase"/>
</dbReference>
<feature type="transmembrane region" description="Helical" evidence="8">
    <location>
        <begin position="6"/>
        <end position="27"/>
    </location>
</feature>
<keyword evidence="3" id="KW-1003">Cell membrane</keyword>
<evidence type="ECO:0000256" key="4">
    <source>
        <dbReference type="ARBA" id="ARBA00022692"/>
    </source>
</evidence>
<feature type="transmembrane region" description="Helical" evidence="8">
    <location>
        <begin position="114"/>
        <end position="132"/>
    </location>
</feature>
<feature type="transmembrane region" description="Helical" evidence="8">
    <location>
        <begin position="210"/>
        <end position="232"/>
    </location>
</feature>
<dbReference type="InterPro" id="IPR001516">
    <property type="entry name" value="Proton_antipo_N"/>
</dbReference>
<evidence type="ECO:0000256" key="2">
    <source>
        <dbReference type="ARBA" id="ARBA00005346"/>
    </source>
</evidence>
<feature type="transmembrane region" description="Helical" evidence="8">
    <location>
        <begin position="364"/>
        <end position="393"/>
    </location>
</feature>
<dbReference type="Pfam" id="PF00361">
    <property type="entry name" value="Proton_antipo_M"/>
    <property type="match status" value="1"/>
</dbReference>
<evidence type="ECO:0000256" key="7">
    <source>
        <dbReference type="RuleBase" id="RU000320"/>
    </source>
</evidence>
<evidence type="ECO:0000259" key="10">
    <source>
        <dbReference type="Pfam" id="PF00662"/>
    </source>
</evidence>
<dbReference type="GO" id="GO:0042773">
    <property type="term" value="P:ATP synthesis coupled electron transport"/>
    <property type="evidence" value="ECO:0007669"/>
    <property type="project" value="InterPro"/>
</dbReference>
<dbReference type="RefSeq" id="WP_040100816.1">
    <property type="nucleotide sequence ID" value="NZ_JWJD01000008.1"/>
</dbReference>
<feature type="transmembrane region" description="Helical" evidence="8">
    <location>
        <begin position="276"/>
        <end position="295"/>
    </location>
</feature>
<evidence type="ECO:0000313" key="11">
    <source>
        <dbReference type="EMBL" id="KIH75696.1"/>
    </source>
</evidence>
<feature type="transmembrane region" description="Helical" evidence="8">
    <location>
        <begin position="459"/>
        <end position="480"/>
    </location>
</feature>
<evidence type="ECO:0000256" key="3">
    <source>
        <dbReference type="ARBA" id="ARBA00022475"/>
    </source>
</evidence>
<comment type="subcellular location">
    <subcellularLocation>
        <location evidence="1">Cell membrane</location>
        <topology evidence="1">Multi-pass membrane protein</topology>
    </subcellularLocation>
    <subcellularLocation>
        <location evidence="7">Membrane</location>
        <topology evidence="7">Multi-pass membrane protein</topology>
    </subcellularLocation>
</comment>
<name>A0A0C2HFJ8_9BACT</name>
<feature type="transmembrane region" description="Helical" evidence="8">
    <location>
        <begin position="413"/>
        <end position="439"/>
    </location>
</feature>
<comment type="caution">
    <text evidence="11">The sequence shown here is derived from an EMBL/GenBank/DDBJ whole genome shotgun (WGS) entry which is preliminary data.</text>
</comment>
<feature type="domain" description="NADH:quinone oxidoreductase/Mrp antiporter transmembrane" evidence="9">
    <location>
        <begin position="132"/>
        <end position="425"/>
    </location>
</feature>
<feature type="transmembrane region" description="Helical" evidence="8">
    <location>
        <begin position="34"/>
        <end position="53"/>
    </location>
</feature>
<dbReference type="GO" id="GO:0005886">
    <property type="term" value="C:plasma membrane"/>
    <property type="evidence" value="ECO:0007669"/>
    <property type="project" value="UniProtKB-SubCell"/>
</dbReference>
<feature type="transmembrane region" description="Helical" evidence="8">
    <location>
        <begin position="244"/>
        <end position="264"/>
    </location>
</feature>
<dbReference type="Pfam" id="PF00662">
    <property type="entry name" value="Proton_antipo_N"/>
    <property type="match status" value="1"/>
</dbReference>
<feature type="domain" description="NADH-Ubiquinone oxidoreductase (complex I) chain 5 N-terminal" evidence="10">
    <location>
        <begin position="71"/>
        <end position="115"/>
    </location>
</feature>
<feature type="transmembrane region" description="Helical" evidence="8">
    <location>
        <begin position="138"/>
        <end position="162"/>
    </location>
</feature>
<dbReference type="PRINTS" id="PR01437">
    <property type="entry name" value="NUOXDRDTASE4"/>
</dbReference>
<evidence type="ECO:0000313" key="12">
    <source>
        <dbReference type="Proteomes" id="UP000035068"/>
    </source>
</evidence>
<dbReference type="PANTHER" id="PTHR42703:SF1">
    <property type="entry name" value="NA(+)_H(+) ANTIPORTER SUBUNIT D1"/>
    <property type="match status" value="1"/>
</dbReference>
<dbReference type="Proteomes" id="UP000035068">
    <property type="component" value="Unassembled WGS sequence"/>
</dbReference>
<feature type="transmembrane region" description="Helical" evidence="8">
    <location>
        <begin position="302"/>
        <end position="322"/>
    </location>
</feature>
<keyword evidence="4 7" id="KW-0812">Transmembrane</keyword>
<evidence type="ECO:0000256" key="5">
    <source>
        <dbReference type="ARBA" id="ARBA00022989"/>
    </source>
</evidence>
<feature type="transmembrane region" description="Helical" evidence="8">
    <location>
        <begin position="169"/>
        <end position="190"/>
    </location>
</feature>
<dbReference type="InterPro" id="IPR001750">
    <property type="entry name" value="ND/Mrp_TM"/>
</dbReference>
<proteinExistence type="inferred from homology"/>
<keyword evidence="6 8" id="KW-0472">Membrane</keyword>
<protein>
    <submittedName>
        <fullName evidence="11">Oxidoreductase</fullName>
    </submittedName>
</protein>
<gene>
    <name evidence="11" type="ORF">GFER_15345</name>
</gene>
<keyword evidence="5 8" id="KW-1133">Transmembrane helix</keyword>
<keyword evidence="12" id="KW-1185">Reference proteome</keyword>
<evidence type="ECO:0000256" key="8">
    <source>
        <dbReference type="SAM" id="Phobius"/>
    </source>
</evidence>
<dbReference type="PANTHER" id="PTHR42703">
    <property type="entry name" value="NADH DEHYDROGENASE"/>
    <property type="match status" value="1"/>
</dbReference>
<sequence length="494" mass="51990">MSLLLGEPWSAWAIVTPMFAATAAFLLPRQAARVGLAAALVVPLMVAAVVLQVHTLGSQSHVVGGWEPPLGIALRTDGLSLMLLVATALVGLVVSLYALGYFAGGVHEPQKRRYFWPLWMFLWGACNALAVSGDLFNLYVTLEMVTLASVALTAMGGGIAALSAAMRYLLSGLVGSLAYLLGVALLYGAYGTVDLALLGQVVSDDGLGRAALALMVSGLLLKTALFPLHFWLPPAHSMAPAPVSALLSALVVKTSYLILLRLWFEVFPAVVTPAMGQLLGGLGAAAILWGSLMALRQERLKLLVAYSTVAQLGYLFLVFPLAQGEATATAWAGVVFFVLAHACGKAAMFLVAGTIYHTAGHDRIAYLAGAGGPLGVQVVVFALAAVTIIGLPPSGGFMAKWMLLNAAIVSGQWWYLVVMALGSLLAGAYVLRVLSWAFLDVQRTFYPTLAWTLRWPPLALALVALLLGLVAFMPVHLALIDAPTAGPVLLEVRP</sequence>
<feature type="transmembrane region" description="Helical" evidence="8">
    <location>
        <begin position="328"/>
        <end position="352"/>
    </location>
</feature>
<dbReference type="AlphaFoldDB" id="A0A0C2HFJ8"/>
<dbReference type="GO" id="GO:0008137">
    <property type="term" value="F:NADH dehydrogenase (ubiquinone) activity"/>
    <property type="evidence" value="ECO:0007669"/>
    <property type="project" value="InterPro"/>
</dbReference>
<dbReference type="EMBL" id="JWJD01000008">
    <property type="protein sequence ID" value="KIH75696.1"/>
    <property type="molecule type" value="Genomic_DNA"/>
</dbReference>